<dbReference type="EMBL" id="BBMT01000011">
    <property type="protein sequence ID" value="GAL36588.1"/>
    <property type="molecule type" value="Genomic_DNA"/>
</dbReference>
<name>A0A090TBE8_9VIBR</name>
<dbReference type="AlphaFoldDB" id="A0A090TBE8"/>
<protein>
    <submittedName>
        <fullName evidence="1">Uncharacterized protein</fullName>
    </submittedName>
</protein>
<sequence>MAGCATHNEFASEAALHDHNQQARDFCKQLNDGTEYYQCFDRYILKASSVTVHKLNATQRSLQRAIETRSS</sequence>
<comment type="caution">
    <text evidence="1">The sequence shown here is derived from an EMBL/GenBank/DDBJ whole genome shotgun (WGS) entry which is preliminary data.</text>
</comment>
<dbReference type="Proteomes" id="UP000029224">
    <property type="component" value="Unassembled WGS sequence"/>
</dbReference>
<gene>
    <name evidence="1" type="ORF">JCM19240_2657</name>
</gene>
<evidence type="ECO:0000313" key="1">
    <source>
        <dbReference type="EMBL" id="GAL36588.1"/>
    </source>
</evidence>
<reference evidence="1 2" key="1">
    <citation type="submission" date="2014-09" db="EMBL/GenBank/DDBJ databases">
        <title>Vibrio maritimus JCM 19240. (C210) whole genome shotgun sequence.</title>
        <authorList>
            <person name="Sawabe T."/>
            <person name="Meirelles P."/>
            <person name="Nakanishi M."/>
            <person name="Sayaka M."/>
            <person name="Hattori M."/>
            <person name="Ohkuma M."/>
        </authorList>
    </citation>
    <scope>NUCLEOTIDE SEQUENCE [LARGE SCALE GENOMIC DNA]</scope>
    <source>
        <strain evidence="1 2">JCM 19240</strain>
    </source>
</reference>
<reference evidence="1 2" key="2">
    <citation type="submission" date="2014-09" db="EMBL/GenBank/DDBJ databases">
        <authorList>
            <consortium name="NBRP consortium"/>
            <person name="Sawabe T."/>
            <person name="Meirelles P."/>
            <person name="Nakanishi M."/>
            <person name="Sayaka M."/>
            <person name="Hattori M."/>
            <person name="Ohkuma M."/>
        </authorList>
    </citation>
    <scope>NUCLEOTIDE SEQUENCE [LARGE SCALE GENOMIC DNA]</scope>
    <source>
        <strain evidence="1 2">JCM 19240</strain>
    </source>
</reference>
<accession>A0A090TBE8</accession>
<keyword evidence="2" id="KW-1185">Reference proteome</keyword>
<evidence type="ECO:0000313" key="2">
    <source>
        <dbReference type="Proteomes" id="UP000029224"/>
    </source>
</evidence>
<organism evidence="1 2">
    <name type="scientific">Vibrio maritimus</name>
    <dbReference type="NCBI Taxonomy" id="990268"/>
    <lineage>
        <taxon>Bacteria</taxon>
        <taxon>Pseudomonadati</taxon>
        <taxon>Pseudomonadota</taxon>
        <taxon>Gammaproteobacteria</taxon>
        <taxon>Vibrionales</taxon>
        <taxon>Vibrionaceae</taxon>
        <taxon>Vibrio</taxon>
    </lineage>
</organism>
<proteinExistence type="predicted"/>